<reference evidence="2" key="1">
    <citation type="submission" date="2020-11" db="EMBL/GenBank/DDBJ databases">
        <title>Isolation and identification of active actinomycetes.</title>
        <authorList>
            <person name="Yu B."/>
        </authorList>
    </citation>
    <scope>NUCLEOTIDE SEQUENCE</scope>
    <source>
        <strain evidence="2">NEAU-YB345</strain>
    </source>
</reference>
<evidence type="ECO:0000313" key="2">
    <source>
        <dbReference type="EMBL" id="MBF9067695.1"/>
    </source>
</evidence>
<dbReference type="RefSeq" id="WP_196192843.1">
    <property type="nucleotide sequence ID" value="NZ_JADPRT010000002.1"/>
</dbReference>
<name>A0A931B6A5_9ACTN</name>
<dbReference type="EMBL" id="JADPRT010000002">
    <property type="protein sequence ID" value="MBF9067695.1"/>
    <property type="molecule type" value="Genomic_DNA"/>
</dbReference>
<keyword evidence="3" id="KW-1185">Reference proteome</keyword>
<feature type="domain" description="FAD-dependent urate hydroxylase HpyO/Asp monooxygenase CreE-like FAD/NAD(P)-binding" evidence="1">
    <location>
        <begin position="5"/>
        <end position="183"/>
    </location>
</feature>
<dbReference type="AlphaFoldDB" id="A0A931B6A5"/>
<evidence type="ECO:0000313" key="3">
    <source>
        <dbReference type="Proteomes" id="UP000657385"/>
    </source>
</evidence>
<dbReference type="InterPro" id="IPR038732">
    <property type="entry name" value="HpyO/CreE_NAD-binding"/>
</dbReference>
<organism evidence="2 3">
    <name type="scientific">Streptacidiphilus fuscans</name>
    <dbReference type="NCBI Taxonomy" id="2789292"/>
    <lineage>
        <taxon>Bacteria</taxon>
        <taxon>Bacillati</taxon>
        <taxon>Actinomycetota</taxon>
        <taxon>Actinomycetes</taxon>
        <taxon>Kitasatosporales</taxon>
        <taxon>Streptomycetaceae</taxon>
        <taxon>Streptacidiphilus</taxon>
    </lineage>
</organism>
<dbReference type="PANTHER" id="PTHR40254">
    <property type="entry name" value="BLR0577 PROTEIN"/>
    <property type="match status" value="1"/>
</dbReference>
<comment type="caution">
    <text evidence="2">The sequence shown here is derived from an EMBL/GenBank/DDBJ whole genome shotgun (WGS) entry which is preliminary data.</text>
</comment>
<dbReference type="PANTHER" id="PTHR40254:SF1">
    <property type="entry name" value="BLR0577 PROTEIN"/>
    <property type="match status" value="1"/>
</dbReference>
<dbReference type="Pfam" id="PF13454">
    <property type="entry name" value="NAD_binding_9"/>
    <property type="match status" value="1"/>
</dbReference>
<protein>
    <submittedName>
        <fullName evidence="2">FAD/NAD(P)-binding protein</fullName>
    </submittedName>
</protein>
<accession>A0A931B6A5</accession>
<proteinExistence type="predicted"/>
<dbReference type="InterPro" id="IPR052189">
    <property type="entry name" value="L-asp_N-monooxygenase_NS-form"/>
</dbReference>
<sequence length="667" mass="73219">MKSVALIGVGPRGLSVLERISANAANCTSTHVVVHMIEPKKFGSGEVWRTDQSPHLIMNIVASQITAFTDNTVQISGPLRNGPSLYAWAQMLAAGTIPNTYPREVFDEAVATSEDSYTRRSFYGHYLEWVYEYIVSTLPPNVSIREHRHKAVSVSDVENGSQAIGLDDGSVIVVNELMMATGHGEAELSAEEKSFHRLADSSGGRYYPPANPADVDLDHVAPGETVLLRGMGLCFFDYMALFTLGRGGEFVRDAAGTLRYLPSGNEPLLVCGSRRGVPLHGRASNEKGDGRVEPNFLTEGKIHELRLQRANGKLDFQRDCWPLIAKEVETTYYTRLVAARSGEAVADEFRQLYSAAPWSSELERIVLDKFEVPEDLSWDWERVAHPFTGADTADLAAWQGFIRDYLTVDVREAQQGNTTSPLKAAVDVLRDIRNELRFAINNGGIEAESYRRHVKGEFNSLHAFLSIGPPWSRIEELGALIDAGIVQIAGPRFRVECDFGRGTFVGTSDVPGEEHRARVLVDAMLPPVDLTRTKNRLLSHLRQRGEATRFSVPSTSAEPACVTGGAAVTQRPYRLVRANGTVHSRRYLFGVPTEGANWVTETGIRPKVNSITLGDSDAIARAILGLRTRPARDVDGSRPELTIDELFTVPVGASSGSGPVRDFGLYD</sequence>
<dbReference type="Proteomes" id="UP000657385">
    <property type="component" value="Unassembled WGS sequence"/>
</dbReference>
<evidence type="ECO:0000259" key="1">
    <source>
        <dbReference type="Pfam" id="PF13454"/>
    </source>
</evidence>
<gene>
    <name evidence="2" type="ORF">I2501_06535</name>
</gene>